<sequence length="110" mass="12334">MEVNLGKLTILFIGLLFLLSNVSGNREKRDEEMSEIDKILEDPDHPDHIAAAWNATDHSFSKTVEQVMKKLMPMVIRSSSSVDLSGPCMAALFKMMLGIRQGKLWASRSK</sequence>
<organism evidence="2 3">
    <name type="scientific">Oedothorax gibbosus</name>
    <dbReference type="NCBI Taxonomy" id="931172"/>
    <lineage>
        <taxon>Eukaryota</taxon>
        <taxon>Metazoa</taxon>
        <taxon>Ecdysozoa</taxon>
        <taxon>Arthropoda</taxon>
        <taxon>Chelicerata</taxon>
        <taxon>Arachnida</taxon>
        <taxon>Araneae</taxon>
        <taxon>Araneomorphae</taxon>
        <taxon>Entelegynae</taxon>
        <taxon>Araneoidea</taxon>
        <taxon>Linyphiidae</taxon>
        <taxon>Erigoninae</taxon>
        <taxon>Oedothorax</taxon>
    </lineage>
</organism>
<dbReference type="Proteomes" id="UP000827092">
    <property type="component" value="Unassembled WGS sequence"/>
</dbReference>
<evidence type="ECO:0000256" key="1">
    <source>
        <dbReference type="SAM" id="SignalP"/>
    </source>
</evidence>
<reference evidence="2 3" key="1">
    <citation type="journal article" date="2022" name="Nat. Ecol. Evol.">
        <title>A masculinizing supergene underlies an exaggerated male reproductive morph in a spider.</title>
        <authorList>
            <person name="Hendrickx F."/>
            <person name="De Corte Z."/>
            <person name="Sonet G."/>
            <person name="Van Belleghem S.M."/>
            <person name="Kostlbacher S."/>
            <person name="Vangestel C."/>
        </authorList>
    </citation>
    <scope>NUCLEOTIDE SEQUENCE [LARGE SCALE GENOMIC DNA]</scope>
    <source>
        <strain evidence="2">W744_W776</strain>
    </source>
</reference>
<feature type="chain" id="PRO_5043652883" evidence="1">
    <location>
        <begin position="25"/>
        <end position="110"/>
    </location>
</feature>
<gene>
    <name evidence="2" type="ORF">JTE90_026979</name>
</gene>
<comment type="caution">
    <text evidence="2">The sequence shown here is derived from an EMBL/GenBank/DDBJ whole genome shotgun (WGS) entry which is preliminary data.</text>
</comment>
<accession>A0AAV6U3U7</accession>
<dbReference type="AlphaFoldDB" id="A0AAV6U3U7"/>
<keyword evidence="1" id="KW-0732">Signal</keyword>
<keyword evidence="3" id="KW-1185">Reference proteome</keyword>
<evidence type="ECO:0000313" key="3">
    <source>
        <dbReference type="Proteomes" id="UP000827092"/>
    </source>
</evidence>
<dbReference type="EMBL" id="JAFNEN010000711">
    <property type="protein sequence ID" value="KAG8178211.1"/>
    <property type="molecule type" value="Genomic_DNA"/>
</dbReference>
<name>A0AAV6U3U7_9ARAC</name>
<proteinExistence type="predicted"/>
<evidence type="ECO:0000313" key="2">
    <source>
        <dbReference type="EMBL" id="KAG8178211.1"/>
    </source>
</evidence>
<feature type="signal peptide" evidence="1">
    <location>
        <begin position="1"/>
        <end position="24"/>
    </location>
</feature>
<protein>
    <submittedName>
        <fullName evidence="2">Uncharacterized protein</fullName>
    </submittedName>
</protein>